<dbReference type="SUPFAM" id="SSF47781">
    <property type="entry name" value="RuvA domain 2-like"/>
    <property type="match status" value="1"/>
</dbReference>
<dbReference type="Gene3D" id="1.10.150.280">
    <property type="entry name" value="AF1531-like domain"/>
    <property type="match status" value="1"/>
</dbReference>
<name>A0A0S8FTL4_UNCW3</name>
<comment type="caution">
    <text evidence="1">The sequence shown here is derived from an EMBL/GenBank/DDBJ whole genome shotgun (WGS) entry which is preliminary data.</text>
</comment>
<dbReference type="AlphaFoldDB" id="A0A0S8FTL4"/>
<proteinExistence type="predicted"/>
<dbReference type="STRING" id="1703779.AMJ83_06685"/>
<evidence type="ECO:0000313" key="2">
    <source>
        <dbReference type="Proteomes" id="UP000051373"/>
    </source>
</evidence>
<accession>A0A0S8FTL4</accession>
<sequence>MLLFILVIAITEDIIFKTEQDIDFELILNDLEYLKNHPIDINSASVEELTQITFLTVNNCIKIVEYRERRGSFESVNDLLNISGFDETLVDMISPYVTVGIKRIDVKKIAARTRVQTELPAEKQSSEYHTRMSILVDQYGFYAVTEKDEFESRFFDHYAVGLSVDDGIRKFALGKYNLDLGAGAVLSTVGSFFRGIDFRIMLNERRLLPYTSTIENGGFFGAAFSDSFFVNYTLFYSNQKLDGRIDSLGFARSFDESGIHVDSLSLSRQDQINEEILGYDIRYRRPKMLISNRAYHCSYNPAFVAADSVAKFYGDDFFTTSVEFRYFGDVFVMFSEVARSWKNRIGGIFGFSAVFPYIDFNLAGKYFPSGFYSPKGIEATANLAGGTVDIKHHSPLIDVGLNFALENRLDEDTTRYDLKLSFAKRVGILNARVNFRRRYRDENKDLSGSEVLLRISPVKFLFFDLRFEEKSVYQEQVEDGIFGALEVGLDFKTIDVRARYGVFQTDSYDARVYAYEIDLPGILNNRMLYGSGDYGFVYLSVRMLQNVKLGMKCSMINRDSKSKTQIGGQFDFRF</sequence>
<dbReference type="Proteomes" id="UP000051373">
    <property type="component" value="Unassembled WGS sequence"/>
</dbReference>
<dbReference type="InterPro" id="IPR051675">
    <property type="entry name" value="Endo/Exo/Phosphatase_dom_1"/>
</dbReference>
<gene>
    <name evidence="1" type="ORF">AMJ83_06685</name>
</gene>
<dbReference type="EMBL" id="LJUJ01000012">
    <property type="protein sequence ID" value="KPK63458.1"/>
    <property type="molecule type" value="Genomic_DNA"/>
</dbReference>
<evidence type="ECO:0000313" key="1">
    <source>
        <dbReference type="EMBL" id="KPK63458.1"/>
    </source>
</evidence>
<dbReference type="InterPro" id="IPR010994">
    <property type="entry name" value="RuvA_2-like"/>
</dbReference>
<reference evidence="1 2" key="1">
    <citation type="journal article" date="2015" name="Microbiome">
        <title>Genomic resolution of linkages in carbon, nitrogen, and sulfur cycling among widespread estuary sediment bacteria.</title>
        <authorList>
            <person name="Baker B.J."/>
            <person name="Lazar C.S."/>
            <person name="Teske A.P."/>
            <person name="Dick G.J."/>
        </authorList>
    </citation>
    <scope>NUCLEOTIDE SEQUENCE [LARGE SCALE GENOMIC DNA]</scope>
    <source>
        <strain evidence="1">SM23_42</strain>
    </source>
</reference>
<organism evidence="1 2">
    <name type="scientific">candidate division WOR_3 bacterium SM23_42</name>
    <dbReference type="NCBI Taxonomy" id="1703779"/>
    <lineage>
        <taxon>Bacteria</taxon>
        <taxon>Bacteria division WOR-3</taxon>
    </lineage>
</organism>
<dbReference type="PANTHER" id="PTHR21180:SF32">
    <property type="entry name" value="ENDONUCLEASE_EXONUCLEASE_PHOSPHATASE FAMILY DOMAIN-CONTAINING PROTEIN 1"/>
    <property type="match status" value="1"/>
</dbReference>
<evidence type="ECO:0008006" key="3">
    <source>
        <dbReference type="Google" id="ProtNLM"/>
    </source>
</evidence>
<dbReference type="PANTHER" id="PTHR21180">
    <property type="entry name" value="ENDONUCLEASE/EXONUCLEASE/PHOSPHATASE FAMILY DOMAIN-CONTAINING PROTEIN 1"/>
    <property type="match status" value="1"/>
</dbReference>
<dbReference type="GO" id="GO:0015627">
    <property type="term" value="C:type II protein secretion system complex"/>
    <property type="evidence" value="ECO:0007669"/>
    <property type="project" value="TreeGrafter"/>
</dbReference>
<dbReference type="Pfam" id="PF12836">
    <property type="entry name" value="HHH_3"/>
    <property type="match status" value="1"/>
</dbReference>
<protein>
    <recommendedName>
        <fullName evidence="3">Helix-hairpin-helix DNA-binding motif class 1 domain-containing protein</fullName>
    </recommendedName>
</protein>
<dbReference type="GO" id="GO:0015628">
    <property type="term" value="P:protein secretion by the type II secretion system"/>
    <property type="evidence" value="ECO:0007669"/>
    <property type="project" value="TreeGrafter"/>
</dbReference>